<evidence type="ECO:0000313" key="2">
    <source>
        <dbReference type="Proteomes" id="UP000295345"/>
    </source>
</evidence>
<dbReference type="Proteomes" id="UP000295345">
    <property type="component" value="Unassembled WGS sequence"/>
</dbReference>
<accession>A0A4V2Y2C9</accession>
<name>A0A4V2Y2C9_9ACTN</name>
<keyword evidence="2" id="KW-1185">Reference proteome</keyword>
<organism evidence="1 2">
    <name type="scientific">Streptomyces hainanensis</name>
    <dbReference type="NCBI Taxonomy" id="402648"/>
    <lineage>
        <taxon>Bacteria</taxon>
        <taxon>Bacillati</taxon>
        <taxon>Actinomycetota</taxon>
        <taxon>Actinomycetes</taxon>
        <taxon>Kitasatosporales</taxon>
        <taxon>Streptomycetaceae</taxon>
        <taxon>Streptomyces</taxon>
    </lineage>
</organism>
<evidence type="ECO:0008006" key="3">
    <source>
        <dbReference type="Google" id="ProtNLM"/>
    </source>
</evidence>
<protein>
    <recommendedName>
        <fullName evidence="3">Lipoprotein</fullName>
    </recommendedName>
</protein>
<comment type="caution">
    <text evidence="1">The sequence shown here is derived from an EMBL/GenBank/DDBJ whole genome shotgun (WGS) entry which is preliminary data.</text>
</comment>
<evidence type="ECO:0000313" key="1">
    <source>
        <dbReference type="EMBL" id="TDC72135.1"/>
    </source>
</evidence>
<dbReference type="AlphaFoldDB" id="A0A4V2Y2C9"/>
<reference evidence="1 2" key="1">
    <citation type="submission" date="2019-03" db="EMBL/GenBank/DDBJ databases">
        <title>Draft genome sequences of novel Actinobacteria.</title>
        <authorList>
            <person name="Sahin N."/>
            <person name="Ay H."/>
            <person name="Saygin H."/>
        </authorList>
    </citation>
    <scope>NUCLEOTIDE SEQUENCE [LARGE SCALE GENOMIC DNA]</scope>
    <source>
        <strain evidence="1 2">DSM 41900</strain>
    </source>
</reference>
<sequence length="237" mass="25025">MTAAGCAALLALGPVGCGAEEDPDAGTNGLASLTPAEIEEQATAAAAEARAVRVSGTVITEGESFRLDMRLGEEGGFGEVSAEGGATFELLRVGEDLYMKADAAFWESEGIPEELDSDPAETLEGRYVRVAPDDPAYAQLSGFTDMEVLFDHLLTLDGEREVAEDRGEVDGAQTVTVLADGGAGGRLDVALIGEPYPLLLQRPGEAGELQLSDWNEDFELRAPEDDQILDYGDELVE</sequence>
<dbReference type="OrthoDB" id="4312411at2"/>
<gene>
    <name evidence="1" type="ORF">E1283_22635</name>
</gene>
<proteinExistence type="predicted"/>
<dbReference type="EMBL" id="SMKI01000263">
    <property type="protein sequence ID" value="TDC72135.1"/>
    <property type="molecule type" value="Genomic_DNA"/>
</dbReference>